<dbReference type="HOGENOM" id="CLU_1359357_0_0_10"/>
<dbReference type="EMBL" id="AP009380">
    <property type="protein sequence ID" value="BAG34026.1"/>
    <property type="molecule type" value="Genomic_DNA"/>
</dbReference>
<dbReference type="eggNOG" id="ENOG50333QP">
    <property type="taxonomic scope" value="Bacteria"/>
</dbReference>
<keyword evidence="2" id="KW-0812">Transmembrane</keyword>
<dbReference type="Proteomes" id="UP000008842">
    <property type="component" value="Chromosome"/>
</dbReference>
<evidence type="ECO:0000256" key="2">
    <source>
        <dbReference type="SAM" id="Phobius"/>
    </source>
</evidence>
<accession>B2RKY1</accession>
<sequence length="201" mass="23699">MHRYTLKRLSLHYNELTNNEKAMKKIIFRLIVIVITGIIHLNVNAQTNNKIDNLDREIRRLQERIENLKDSIHYEILENGYPLTIKQKYDFLPIKVKLKEYGNETDTLSNGEEIQILSKTTSFFKVRYRKNKIGYVYISDIDIPLESPLNFLKNSSSERVSRSFEESSTTNSSGDIYVKGYYRKNGTYVRPHTRSRSGRRK</sequence>
<keyword evidence="2" id="KW-1133">Transmembrane helix</keyword>
<name>B2RKY1_PORG3</name>
<dbReference type="AlphaFoldDB" id="B2RKY1"/>
<evidence type="ECO:0000313" key="4">
    <source>
        <dbReference type="Proteomes" id="UP000008842"/>
    </source>
</evidence>
<dbReference type="KEGG" id="pgn:PGN_1507"/>
<feature type="coiled-coil region" evidence="1">
    <location>
        <begin position="44"/>
        <end position="78"/>
    </location>
</feature>
<evidence type="ECO:0000313" key="3">
    <source>
        <dbReference type="EMBL" id="BAG34026.1"/>
    </source>
</evidence>
<dbReference type="Gene3D" id="2.30.30.40">
    <property type="entry name" value="SH3 Domains"/>
    <property type="match status" value="1"/>
</dbReference>
<proteinExistence type="predicted"/>
<keyword evidence="2" id="KW-0472">Membrane</keyword>
<evidence type="ECO:0000256" key="1">
    <source>
        <dbReference type="SAM" id="Coils"/>
    </source>
</evidence>
<protein>
    <submittedName>
        <fullName evidence="3">Uncharacterized protein</fullName>
    </submittedName>
</protein>
<reference evidence="3 4" key="1">
    <citation type="journal article" date="2008" name="DNA Res.">
        <title>Determination of the genome sequence of Porphyromonas gingivalis strain ATCC 33277 and genomic comparison with strain W83 revealed extensive genome rearrangements in P. gingivalis.</title>
        <authorList>
            <person name="Naito M."/>
            <person name="Hirakawa H."/>
            <person name="Yamashita A."/>
            <person name="Ohara N."/>
            <person name="Shoji M."/>
            <person name="Yukitake H."/>
            <person name="Nakayama K."/>
            <person name="Toh H."/>
            <person name="Yoshimura F."/>
            <person name="Kuhara S."/>
            <person name="Hattori M."/>
            <person name="Hayashi T."/>
            <person name="Nakayama K."/>
        </authorList>
    </citation>
    <scope>NUCLEOTIDE SEQUENCE [LARGE SCALE GENOMIC DNA]</scope>
    <source>
        <strain evidence="4">ATCC 33277 / DSM 20709 / CIP 103683 / JCM 12257 / NCTC 11834 / 2561</strain>
    </source>
</reference>
<feature type="transmembrane region" description="Helical" evidence="2">
    <location>
        <begin position="26"/>
        <end position="43"/>
    </location>
</feature>
<organism evidence="3 4">
    <name type="scientific">Porphyromonas gingivalis (strain ATCC 33277 / DSM 20709 / CIP 103683 / JCM 12257 / NCTC 11834 / 2561)</name>
    <dbReference type="NCBI Taxonomy" id="431947"/>
    <lineage>
        <taxon>Bacteria</taxon>
        <taxon>Pseudomonadati</taxon>
        <taxon>Bacteroidota</taxon>
        <taxon>Bacteroidia</taxon>
        <taxon>Bacteroidales</taxon>
        <taxon>Porphyromonadaceae</taxon>
        <taxon>Porphyromonas</taxon>
    </lineage>
</organism>
<keyword evidence="1" id="KW-0175">Coiled coil</keyword>
<gene>
    <name evidence="3" type="ordered locus">PGN_1507</name>
</gene>